<evidence type="ECO:0000313" key="3">
    <source>
        <dbReference type="EMBL" id="BES95902.1"/>
    </source>
</evidence>
<feature type="transmembrane region" description="Helical" evidence="2">
    <location>
        <begin position="57"/>
        <end position="78"/>
    </location>
</feature>
<name>A0ABN7AZK8_9HEMI</name>
<reference evidence="3 4" key="1">
    <citation type="submission" date="2023-09" db="EMBL/GenBank/DDBJ databases">
        <title>Nesidiocoris tenuis whole genome shotgun sequence.</title>
        <authorList>
            <person name="Shibata T."/>
            <person name="Shimoda M."/>
            <person name="Kobayashi T."/>
            <person name="Uehara T."/>
        </authorList>
    </citation>
    <scope>NUCLEOTIDE SEQUENCE [LARGE SCALE GENOMIC DNA]</scope>
    <source>
        <strain evidence="3 4">Japan</strain>
    </source>
</reference>
<feature type="region of interest" description="Disordered" evidence="1">
    <location>
        <begin position="237"/>
        <end position="267"/>
    </location>
</feature>
<evidence type="ECO:0000313" key="4">
    <source>
        <dbReference type="Proteomes" id="UP001307889"/>
    </source>
</evidence>
<accession>A0ABN7AZK8</accession>
<keyword evidence="2" id="KW-0472">Membrane</keyword>
<evidence type="ECO:0000256" key="1">
    <source>
        <dbReference type="SAM" id="MobiDB-lite"/>
    </source>
</evidence>
<dbReference type="Proteomes" id="UP001307889">
    <property type="component" value="Chromosome 6"/>
</dbReference>
<keyword evidence="2" id="KW-0812">Transmembrane</keyword>
<gene>
    <name evidence="3" type="ORF">NTJ_08711</name>
</gene>
<organism evidence="3 4">
    <name type="scientific">Nesidiocoris tenuis</name>
    <dbReference type="NCBI Taxonomy" id="355587"/>
    <lineage>
        <taxon>Eukaryota</taxon>
        <taxon>Metazoa</taxon>
        <taxon>Ecdysozoa</taxon>
        <taxon>Arthropoda</taxon>
        <taxon>Hexapoda</taxon>
        <taxon>Insecta</taxon>
        <taxon>Pterygota</taxon>
        <taxon>Neoptera</taxon>
        <taxon>Paraneoptera</taxon>
        <taxon>Hemiptera</taxon>
        <taxon>Heteroptera</taxon>
        <taxon>Panheteroptera</taxon>
        <taxon>Cimicomorpha</taxon>
        <taxon>Miridae</taxon>
        <taxon>Dicyphina</taxon>
        <taxon>Nesidiocoris</taxon>
    </lineage>
</organism>
<sequence length="267" mass="28398">MHLALSDYEEELSHSPSVIFVRGATEEQERCPKATPRAKQEPAVTLAGVAVASSCQIILPVFGALFCIVGTVLTIASYRGQEADELPEQYADRWSLTSNLRILGPFCLIVGAAMAGGGAGLIYLARRNKHNNLTFHCPLHGDFYPISASHSHLINMGKRSSLGMCARSESLDILPTPQCPHSNRSSLSTGPTQQHTPLPPIITSTGYLTASNLMQIGDSGGSTQSLALSYDVASFPHSRSTSPYGDNNDDNEPAAEATANVRASTAS</sequence>
<protein>
    <submittedName>
        <fullName evidence="3">Uncharacterized protein</fullName>
    </submittedName>
</protein>
<evidence type="ECO:0000256" key="2">
    <source>
        <dbReference type="SAM" id="Phobius"/>
    </source>
</evidence>
<proteinExistence type="predicted"/>
<keyword evidence="4" id="KW-1185">Reference proteome</keyword>
<feature type="compositionally biased region" description="Polar residues" evidence="1">
    <location>
        <begin position="179"/>
        <end position="201"/>
    </location>
</feature>
<dbReference type="EMBL" id="AP028914">
    <property type="protein sequence ID" value="BES95902.1"/>
    <property type="molecule type" value="Genomic_DNA"/>
</dbReference>
<feature type="transmembrane region" description="Helical" evidence="2">
    <location>
        <begin position="102"/>
        <end position="125"/>
    </location>
</feature>
<feature type="region of interest" description="Disordered" evidence="1">
    <location>
        <begin position="175"/>
        <end position="201"/>
    </location>
</feature>
<keyword evidence="2" id="KW-1133">Transmembrane helix</keyword>